<dbReference type="Proteomes" id="UP001500507">
    <property type="component" value="Unassembled WGS sequence"/>
</dbReference>
<feature type="binding site" evidence="7">
    <location>
        <position position="150"/>
    </location>
    <ligand>
        <name>a 1,2-diacyl-sn-glycero-3-phospho-(1'-sn-glycerol)</name>
        <dbReference type="ChEBI" id="CHEBI:64716"/>
    </ligand>
</feature>
<dbReference type="PANTHER" id="PTHR30589">
    <property type="entry name" value="PROLIPOPROTEIN DIACYLGLYCERYL TRANSFERASE"/>
    <property type="match status" value="1"/>
</dbReference>
<evidence type="ECO:0000256" key="6">
    <source>
        <dbReference type="ARBA" id="ARBA00023136"/>
    </source>
</evidence>
<feature type="transmembrane region" description="Helical" evidence="7">
    <location>
        <begin position="283"/>
        <end position="300"/>
    </location>
</feature>
<evidence type="ECO:0000256" key="1">
    <source>
        <dbReference type="ARBA" id="ARBA00007150"/>
    </source>
</evidence>
<comment type="similarity">
    <text evidence="1 7">Belongs to the Lgt family.</text>
</comment>
<evidence type="ECO:0000256" key="2">
    <source>
        <dbReference type="ARBA" id="ARBA00022475"/>
    </source>
</evidence>
<feature type="transmembrane region" description="Helical" evidence="7">
    <location>
        <begin position="134"/>
        <end position="155"/>
    </location>
</feature>
<evidence type="ECO:0000256" key="4">
    <source>
        <dbReference type="ARBA" id="ARBA00022692"/>
    </source>
</evidence>
<comment type="pathway">
    <text evidence="7">Protein modification; lipoprotein biosynthesis (diacylglyceryl transfer).</text>
</comment>
<comment type="subcellular location">
    <subcellularLocation>
        <location evidence="7">Cell membrane</location>
        <topology evidence="7">Multi-pass membrane protein</topology>
    </subcellularLocation>
</comment>
<dbReference type="NCBIfam" id="TIGR00544">
    <property type="entry name" value="lgt"/>
    <property type="match status" value="1"/>
</dbReference>
<name>A0ABP3XVX8_9FLAO</name>
<dbReference type="InterPro" id="IPR001640">
    <property type="entry name" value="Lgt"/>
</dbReference>
<evidence type="ECO:0000256" key="5">
    <source>
        <dbReference type="ARBA" id="ARBA00022989"/>
    </source>
</evidence>
<evidence type="ECO:0000313" key="8">
    <source>
        <dbReference type="EMBL" id="GAA0873460.1"/>
    </source>
</evidence>
<dbReference type="GO" id="GO:0016740">
    <property type="term" value="F:transferase activity"/>
    <property type="evidence" value="ECO:0007669"/>
    <property type="project" value="UniProtKB-KW"/>
</dbReference>
<gene>
    <name evidence="7 8" type="primary">lgt</name>
    <name evidence="8" type="ORF">GCM10009117_26070</name>
</gene>
<keyword evidence="3 7" id="KW-0808">Transferase</keyword>
<dbReference type="PANTHER" id="PTHR30589:SF0">
    <property type="entry name" value="PHOSPHATIDYLGLYCEROL--PROLIPOPROTEIN DIACYLGLYCERYL TRANSFERASE"/>
    <property type="match status" value="1"/>
</dbReference>
<keyword evidence="2 7" id="KW-1003">Cell membrane</keyword>
<dbReference type="RefSeq" id="WP_343768516.1">
    <property type="nucleotide sequence ID" value="NZ_BAAAFG010000016.1"/>
</dbReference>
<feature type="transmembrane region" description="Helical" evidence="7">
    <location>
        <begin position="244"/>
        <end position="263"/>
    </location>
</feature>
<dbReference type="EMBL" id="BAAAFG010000016">
    <property type="protein sequence ID" value="GAA0873460.1"/>
    <property type="molecule type" value="Genomic_DNA"/>
</dbReference>
<evidence type="ECO:0000256" key="7">
    <source>
        <dbReference type="HAMAP-Rule" id="MF_01147"/>
    </source>
</evidence>
<reference evidence="9" key="1">
    <citation type="journal article" date="2019" name="Int. J. Syst. Evol. Microbiol.">
        <title>The Global Catalogue of Microorganisms (GCM) 10K type strain sequencing project: providing services to taxonomists for standard genome sequencing and annotation.</title>
        <authorList>
            <consortium name="The Broad Institute Genomics Platform"/>
            <consortium name="The Broad Institute Genome Sequencing Center for Infectious Disease"/>
            <person name="Wu L."/>
            <person name="Ma J."/>
        </authorList>
    </citation>
    <scope>NUCLEOTIDE SEQUENCE [LARGE SCALE GENOMIC DNA]</scope>
    <source>
        <strain evidence="9">JCM 16082</strain>
    </source>
</reference>
<proteinExistence type="inferred from homology"/>
<organism evidence="8 9">
    <name type="scientific">Gangjinia marincola</name>
    <dbReference type="NCBI Taxonomy" id="578463"/>
    <lineage>
        <taxon>Bacteria</taxon>
        <taxon>Pseudomonadati</taxon>
        <taxon>Bacteroidota</taxon>
        <taxon>Flavobacteriia</taxon>
        <taxon>Flavobacteriales</taxon>
        <taxon>Flavobacteriaceae</taxon>
        <taxon>Gangjinia</taxon>
    </lineage>
</organism>
<keyword evidence="9" id="KW-1185">Reference proteome</keyword>
<keyword evidence="4 7" id="KW-0812">Transmembrane</keyword>
<dbReference type="EC" id="2.5.1.145" evidence="7"/>
<accession>A0ABP3XVX8</accession>
<comment type="function">
    <text evidence="7">Catalyzes the transfer of the diacylglyceryl group from phosphatidylglycerol to the sulfhydryl group of the N-terminal cysteine of a prolipoprotein, the first step in the formation of mature lipoproteins.</text>
</comment>
<protein>
    <recommendedName>
        <fullName evidence="7">Phosphatidylglycerol--prolipoprotein diacylglyceryl transferase</fullName>
        <ecNumber evidence="7">2.5.1.145</ecNumber>
    </recommendedName>
</protein>
<evidence type="ECO:0000256" key="3">
    <source>
        <dbReference type="ARBA" id="ARBA00022679"/>
    </source>
</evidence>
<comment type="catalytic activity">
    <reaction evidence="7">
        <text>L-cysteinyl-[prolipoprotein] + a 1,2-diacyl-sn-glycero-3-phospho-(1'-sn-glycerol) = an S-1,2-diacyl-sn-glyceryl-L-cysteinyl-[prolipoprotein] + sn-glycerol 1-phosphate + H(+)</text>
        <dbReference type="Rhea" id="RHEA:56712"/>
        <dbReference type="Rhea" id="RHEA-COMP:14679"/>
        <dbReference type="Rhea" id="RHEA-COMP:14680"/>
        <dbReference type="ChEBI" id="CHEBI:15378"/>
        <dbReference type="ChEBI" id="CHEBI:29950"/>
        <dbReference type="ChEBI" id="CHEBI:57685"/>
        <dbReference type="ChEBI" id="CHEBI:64716"/>
        <dbReference type="ChEBI" id="CHEBI:140658"/>
        <dbReference type="EC" id="2.5.1.145"/>
    </reaction>
</comment>
<keyword evidence="5 7" id="KW-1133">Transmembrane helix</keyword>
<sequence>MIAYKFTWNPMEGIDLGFYTIHFYSLMFVVAFTLGWFLMKQFYKRENVDLDKLDPLFMYTVIATMLGARLGHVLFYQTELLWEDPFAVLLPIRTVPEFEFTGFQGLASHGAAIAIPIAMIYYSKNVLKKPPLWILDRIVITVALAGVFIRLGNFFNSEMVGKVTDSPIGVQFVQDAIYKGEAMRLTGEKTAIKAYQALTDNPEFSDRIAEIPYRYPGQLMEATGYIFVFLILMWIYYKTEKRKHLGFLFGAFLSILFTVRFIVEYFKREQVEGREDWILGLNTGQLLSIPAILAGLYFMFRPKKTIE</sequence>
<dbReference type="Pfam" id="PF01790">
    <property type="entry name" value="LGT"/>
    <property type="match status" value="1"/>
</dbReference>
<feature type="transmembrane region" description="Helical" evidence="7">
    <location>
        <begin position="219"/>
        <end position="237"/>
    </location>
</feature>
<feature type="transmembrane region" description="Helical" evidence="7">
    <location>
        <begin position="103"/>
        <end position="122"/>
    </location>
</feature>
<feature type="transmembrane region" description="Helical" evidence="7">
    <location>
        <begin position="56"/>
        <end position="76"/>
    </location>
</feature>
<evidence type="ECO:0000313" key="9">
    <source>
        <dbReference type="Proteomes" id="UP001500507"/>
    </source>
</evidence>
<keyword evidence="6 7" id="KW-0472">Membrane</keyword>
<dbReference type="PROSITE" id="PS01311">
    <property type="entry name" value="LGT"/>
    <property type="match status" value="1"/>
</dbReference>
<dbReference type="HAMAP" id="MF_01147">
    <property type="entry name" value="Lgt"/>
    <property type="match status" value="1"/>
</dbReference>
<comment type="caution">
    <text evidence="8">The sequence shown here is derived from an EMBL/GenBank/DDBJ whole genome shotgun (WGS) entry which is preliminary data.</text>
</comment>
<feature type="transmembrane region" description="Helical" evidence="7">
    <location>
        <begin position="16"/>
        <end position="36"/>
    </location>
</feature>